<dbReference type="PROSITE" id="PS51257">
    <property type="entry name" value="PROKAR_LIPOPROTEIN"/>
    <property type="match status" value="1"/>
</dbReference>
<accession>A0A0E2ZLJ8</accession>
<evidence type="ECO:0000313" key="1">
    <source>
        <dbReference type="EMBL" id="KFI19172.1"/>
    </source>
</evidence>
<dbReference type="SUPFAM" id="SSF102198">
    <property type="entry name" value="Putative cyclase"/>
    <property type="match status" value="1"/>
</dbReference>
<dbReference type="PANTHER" id="PTHR31118">
    <property type="entry name" value="CYCLASE-LIKE PROTEIN 2"/>
    <property type="match status" value="1"/>
</dbReference>
<dbReference type="GO" id="GO:0019441">
    <property type="term" value="P:L-tryptophan catabolic process to kynurenine"/>
    <property type="evidence" value="ECO:0007669"/>
    <property type="project" value="InterPro"/>
</dbReference>
<dbReference type="Pfam" id="PF04199">
    <property type="entry name" value="Cyclase"/>
    <property type="match status" value="1"/>
</dbReference>
<comment type="caution">
    <text evidence="1">The sequence shown here is derived from an EMBL/GenBank/DDBJ whole genome shotgun (WGS) entry which is preliminary data.</text>
</comment>
<sequence length="289" mass="32288">MRNFYRSPWMRHIFLAMLWMIGALGCQMEAPIQALTKPERIEGVLTSMARISGRFIDLTHTYDDMTVYWPTAEGFQLRQDAVGLTEKGYYYAANTITTAEHGGTHIDAPIHFFENGRTVDKIPLEQLIAEAVVVDVQARCKDNPDYQIGVSDLLAWEEKHGRRLVNVILLLRTGHARFWPDRAKYLGTTAMGEEAVSQLHFPGLDPEAAKWLAEQRAILAIGIDTPSIDFGQSTHFQSHVKLFEHNIPALENVDIPPDLPEKDFTLLALPMKIGGGSGGPTRIVAVVPD</sequence>
<evidence type="ECO:0000313" key="2">
    <source>
        <dbReference type="Proteomes" id="UP000028839"/>
    </source>
</evidence>
<dbReference type="EMBL" id="JPGN01000061">
    <property type="protein sequence ID" value="KFI19172.1"/>
    <property type="molecule type" value="Genomic_DNA"/>
</dbReference>
<dbReference type="GO" id="GO:0004061">
    <property type="term" value="F:arylformamidase activity"/>
    <property type="evidence" value="ECO:0007669"/>
    <property type="project" value="InterPro"/>
</dbReference>
<dbReference type="InterPro" id="IPR007325">
    <property type="entry name" value="KFase/CYL"/>
</dbReference>
<proteinExistence type="predicted"/>
<dbReference type="PANTHER" id="PTHR31118:SF12">
    <property type="entry name" value="CYCLASE-LIKE PROTEIN 2"/>
    <property type="match status" value="1"/>
</dbReference>
<name>A0A0E2ZLJ8_9GAMM</name>
<organism evidence="1 2">
    <name type="scientific">Nitrosococcus oceani C-27</name>
    <dbReference type="NCBI Taxonomy" id="314279"/>
    <lineage>
        <taxon>Bacteria</taxon>
        <taxon>Pseudomonadati</taxon>
        <taxon>Pseudomonadota</taxon>
        <taxon>Gammaproteobacteria</taxon>
        <taxon>Chromatiales</taxon>
        <taxon>Chromatiaceae</taxon>
        <taxon>Nitrosococcus</taxon>
    </lineage>
</organism>
<gene>
    <name evidence="1" type="ORF">IB75_10155</name>
</gene>
<dbReference type="HOGENOM" id="CLU_030671_2_0_6"/>
<dbReference type="AlphaFoldDB" id="A0A0E2ZLJ8"/>
<protein>
    <submittedName>
        <fullName evidence="1">Cyclase</fullName>
    </submittedName>
</protein>
<reference evidence="1 2" key="1">
    <citation type="submission" date="2014-07" db="EMBL/GenBank/DDBJ databases">
        <title>Comparative analysis of Nitrosococcus oceani genome inventories of strains from Pacific and Atlantic gyres.</title>
        <authorList>
            <person name="Lim C.K."/>
            <person name="Wang L."/>
            <person name="Sayavedra-Soto L.A."/>
            <person name="Klotz M.G."/>
        </authorList>
    </citation>
    <scope>NUCLEOTIDE SEQUENCE [LARGE SCALE GENOMIC DNA]</scope>
    <source>
        <strain evidence="1 2">C-27</strain>
    </source>
</reference>
<dbReference type="Gene3D" id="3.50.30.50">
    <property type="entry name" value="Putative cyclase"/>
    <property type="match status" value="1"/>
</dbReference>
<dbReference type="Proteomes" id="UP000028839">
    <property type="component" value="Unassembled WGS sequence"/>
</dbReference>
<dbReference type="InterPro" id="IPR037175">
    <property type="entry name" value="KFase_sf"/>
</dbReference>